<feature type="domain" description="Transferrin-binding protein B C-lobe/N-lobe beta-barrel" evidence="2">
    <location>
        <begin position="68"/>
        <end position="190"/>
    </location>
</feature>
<dbReference type="KEGG" id="lvs:LOKVESSMR4R_01541"/>
<evidence type="ECO:0000256" key="1">
    <source>
        <dbReference type="SAM" id="SignalP"/>
    </source>
</evidence>
<dbReference type="Proteomes" id="UP000195273">
    <property type="component" value="Chromosome"/>
</dbReference>
<gene>
    <name evidence="3" type="ORF">LOKVESSMR4R_01541</name>
</gene>
<dbReference type="InterPro" id="IPR001677">
    <property type="entry name" value="TbpB_B_D"/>
</dbReference>
<dbReference type="RefSeq" id="WP_087207190.1">
    <property type="nucleotide sequence ID" value="NZ_CP021431.1"/>
</dbReference>
<dbReference type="Gene3D" id="2.40.160.90">
    <property type="match status" value="1"/>
</dbReference>
<feature type="chain" id="PRO_5013299152" description="Transferrin-binding protein B C-lobe/N-lobe beta-barrel domain-containing protein" evidence="1">
    <location>
        <begin position="23"/>
        <end position="214"/>
    </location>
</feature>
<evidence type="ECO:0000313" key="3">
    <source>
        <dbReference type="EMBL" id="ARU00857.1"/>
    </source>
</evidence>
<reference evidence="3 4" key="1">
    <citation type="submission" date="2017-05" db="EMBL/GenBank/DDBJ databases">
        <title>Genome Sequence of Loktanella vestfoldensis Strain SMR4r Isolated from a Culture of the Diatom Skeletonema marinoi.</title>
        <authorList>
            <person name="Topel M."/>
            <person name="Pinder M.I.M."/>
            <person name="Johansson O.N."/>
            <person name="Kourtchenko O."/>
            <person name="Godhe A."/>
            <person name="Clarke A.K."/>
        </authorList>
    </citation>
    <scope>NUCLEOTIDE SEQUENCE [LARGE SCALE GENOMIC DNA]</scope>
    <source>
        <strain evidence="3 4">SMR4r</strain>
    </source>
</reference>
<protein>
    <recommendedName>
        <fullName evidence="2">Transferrin-binding protein B C-lobe/N-lobe beta-barrel domain-containing protein</fullName>
    </recommendedName>
</protein>
<sequence length="214" mass="21758">MSRWCFVSAALFALLPGCMGGAAVIGAPAYLSPAPAGSFNALVNVETRFLNSYYDHDFVLRQTSASQMPQNGTVTYQGAAAFATDARETTFQSNGSDLVVARTLPAITGRAVLTANFTTNQVSGHIADFQGADGSALPGHVTLQAADITANRYGSGMVAGSFAVDGTATTVTGGGHGGQFVGSDAAGIYGNVTLILPQPSAATTIITGTITVEK</sequence>
<organism evidence="3 4">
    <name type="scientific">Yoonia vestfoldensis</name>
    <dbReference type="NCBI Taxonomy" id="245188"/>
    <lineage>
        <taxon>Bacteria</taxon>
        <taxon>Pseudomonadati</taxon>
        <taxon>Pseudomonadota</taxon>
        <taxon>Alphaproteobacteria</taxon>
        <taxon>Rhodobacterales</taxon>
        <taxon>Paracoccaceae</taxon>
        <taxon>Yoonia</taxon>
    </lineage>
</organism>
<accession>A0A1Y0EB47</accession>
<name>A0A1Y0EB47_9RHOB</name>
<evidence type="ECO:0000313" key="4">
    <source>
        <dbReference type="Proteomes" id="UP000195273"/>
    </source>
</evidence>
<dbReference type="SUPFAM" id="SSF56925">
    <property type="entry name" value="OMPA-like"/>
    <property type="match status" value="1"/>
</dbReference>
<keyword evidence="4" id="KW-1185">Reference proteome</keyword>
<dbReference type="Pfam" id="PF01298">
    <property type="entry name" value="TbpB_B_D"/>
    <property type="match status" value="1"/>
</dbReference>
<keyword evidence="1" id="KW-0732">Signal</keyword>
<evidence type="ECO:0000259" key="2">
    <source>
        <dbReference type="Pfam" id="PF01298"/>
    </source>
</evidence>
<feature type="signal peptide" evidence="1">
    <location>
        <begin position="1"/>
        <end position="22"/>
    </location>
</feature>
<proteinExistence type="predicted"/>
<dbReference type="AlphaFoldDB" id="A0A1Y0EB47"/>
<dbReference type="EMBL" id="CP021431">
    <property type="protein sequence ID" value="ARU00857.1"/>
    <property type="molecule type" value="Genomic_DNA"/>
</dbReference>
<dbReference type="InterPro" id="IPR011250">
    <property type="entry name" value="OMP/PagP_B-barrel"/>
</dbReference>